<protein>
    <submittedName>
        <fullName evidence="1">Uncharacterized protein</fullName>
    </submittedName>
</protein>
<accession>A0ABS8WFE8</accession>
<dbReference type="Proteomes" id="UP000823775">
    <property type="component" value="Unassembled WGS sequence"/>
</dbReference>
<feature type="non-terminal residue" evidence="1">
    <location>
        <position position="84"/>
    </location>
</feature>
<comment type="caution">
    <text evidence="1">The sequence shown here is derived from an EMBL/GenBank/DDBJ whole genome shotgun (WGS) entry which is preliminary data.</text>
</comment>
<gene>
    <name evidence="1" type="ORF">HAX54_045001</name>
</gene>
<organism evidence="1 2">
    <name type="scientific">Datura stramonium</name>
    <name type="common">Jimsonweed</name>
    <name type="synonym">Common thornapple</name>
    <dbReference type="NCBI Taxonomy" id="4076"/>
    <lineage>
        <taxon>Eukaryota</taxon>
        <taxon>Viridiplantae</taxon>
        <taxon>Streptophyta</taxon>
        <taxon>Embryophyta</taxon>
        <taxon>Tracheophyta</taxon>
        <taxon>Spermatophyta</taxon>
        <taxon>Magnoliopsida</taxon>
        <taxon>eudicotyledons</taxon>
        <taxon>Gunneridae</taxon>
        <taxon>Pentapetalae</taxon>
        <taxon>asterids</taxon>
        <taxon>lamiids</taxon>
        <taxon>Solanales</taxon>
        <taxon>Solanaceae</taxon>
        <taxon>Solanoideae</taxon>
        <taxon>Datureae</taxon>
        <taxon>Datura</taxon>
    </lineage>
</organism>
<keyword evidence="2" id="KW-1185">Reference proteome</keyword>
<proteinExistence type="predicted"/>
<name>A0ABS8WFE8_DATST</name>
<dbReference type="EMBL" id="JACEIK010006930">
    <property type="protein sequence ID" value="MCE3049483.1"/>
    <property type="molecule type" value="Genomic_DNA"/>
</dbReference>
<reference evidence="1 2" key="1">
    <citation type="journal article" date="2021" name="BMC Genomics">
        <title>Datura genome reveals duplications of psychoactive alkaloid biosynthetic genes and high mutation rate following tissue culture.</title>
        <authorList>
            <person name="Rajewski A."/>
            <person name="Carter-House D."/>
            <person name="Stajich J."/>
            <person name="Litt A."/>
        </authorList>
    </citation>
    <scope>NUCLEOTIDE SEQUENCE [LARGE SCALE GENOMIC DNA]</scope>
    <source>
        <strain evidence="1">AR-01</strain>
    </source>
</reference>
<evidence type="ECO:0000313" key="1">
    <source>
        <dbReference type="EMBL" id="MCE3049483.1"/>
    </source>
</evidence>
<sequence>MEYQFDLMCLQATYLIPCYIGGLWIGTDDSLLCHQWNACCPSLLFLMGGSAVDRGYHPAARRCFTGAANSLNDNFASLLLISIL</sequence>
<evidence type="ECO:0000313" key="2">
    <source>
        <dbReference type="Proteomes" id="UP000823775"/>
    </source>
</evidence>